<protein>
    <submittedName>
        <fullName evidence="2">Uncharacterized protein</fullName>
    </submittedName>
</protein>
<organism evidence="2 3">
    <name type="scientific">Panicum virgatum</name>
    <name type="common">Blackwell switchgrass</name>
    <dbReference type="NCBI Taxonomy" id="38727"/>
    <lineage>
        <taxon>Eukaryota</taxon>
        <taxon>Viridiplantae</taxon>
        <taxon>Streptophyta</taxon>
        <taxon>Embryophyta</taxon>
        <taxon>Tracheophyta</taxon>
        <taxon>Spermatophyta</taxon>
        <taxon>Magnoliopsida</taxon>
        <taxon>Liliopsida</taxon>
        <taxon>Poales</taxon>
        <taxon>Poaceae</taxon>
        <taxon>PACMAD clade</taxon>
        <taxon>Panicoideae</taxon>
        <taxon>Panicodae</taxon>
        <taxon>Paniceae</taxon>
        <taxon>Panicinae</taxon>
        <taxon>Panicum</taxon>
        <taxon>Panicum sect. Hiantes</taxon>
    </lineage>
</organism>
<dbReference type="AlphaFoldDB" id="A0A8T0SYE5"/>
<feature type="region of interest" description="Disordered" evidence="1">
    <location>
        <begin position="207"/>
        <end position="226"/>
    </location>
</feature>
<feature type="region of interest" description="Disordered" evidence="1">
    <location>
        <begin position="162"/>
        <end position="194"/>
    </location>
</feature>
<proteinExistence type="predicted"/>
<sequence length="237" mass="24564">MLSVLPAGVGPTSISQPRCPPCPARRRSSRPRRRCSRAAAGGSRVACGGGALAVSSSGAQRQSSGATWGRSARGGRTSHGRARATAELGHGAGVERARRAEHVRAGELARRGRSSGNSWWRSFRGVELGWRAAAGGARAAGRDGAPAGAERARRGGALVGELERRTGAEHRRWGSSLAGGRARTVRGGGAPAGAELGRRAAAELLRGRARAATGGTSRARDEREESDLEKLLDLLPF</sequence>
<feature type="compositionally biased region" description="Basic and acidic residues" evidence="1">
    <location>
        <begin position="162"/>
        <end position="172"/>
    </location>
</feature>
<accession>A0A8T0SYE5</accession>
<feature type="compositionally biased region" description="Low complexity" evidence="1">
    <location>
        <begin position="37"/>
        <end position="66"/>
    </location>
</feature>
<comment type="caution">
    <text evidence="2">The sequence shown here is derived from an EMBL/GenBank/DDBJ whole genome shotgun (WGS) entry which is preliminary data.</text>
</comment>
<gene>
    <name evidence="2" type="ORF">PVAP13_5KG625807</name>
</gene>
<reference evidence="2" key="1">
    <citation type="submission" date="2020-05" db="EMBL/GenBank/DDBJ databases">
        <title>WGS assembly of Panicum virgatum.</title>
        <authorList>
            <person name="Lovell J.T."/>
            <person name="Jenkins J."/>
            <person name="Shu S."/>
            <person name="Juenger T.E."/>
            <person name="Schmutz J."/>
        </authorList>
    </citation>
    <scope>NUCLEOTIDE SEQUENCE</scope>
    <source>
        <strain evidence="2">AP13</strain>
    </source>
</reference>
<evidence type="ECO:0000313" key="2">
    <source>
        <dbReference type="EMBL" id="KAG2601913.1"/>
    </source>
</evidence>
<evidence type="ECO:0000313" key="3">
    <source>
        <dbReference type="Proteomes" id="UP000823388"/>
    </source>
</evidence>
<keyword evidence="3" id="KW-1185">Reference proteome</keyword>
<evidence type="ECO:0000256" key="1">
    <source>
        <dbReference type="SAM" id="MobiDB-lite"/>
    </source>
</evidence>
<dbReference type="EMBL" id="CM029045">
    <property type="protein sequence ID" value="KAG2601913.1"/>
    <property type="molecule type" value="Genomic_DNA"/>
</dbReference>
<name>A0A8T0SYE5_PANVG</name>
<feature type="region of interest" description="Disordered" evidence="1">
    <location>
        <begin position="1"/>
        <end position="82"/>
    </location>
</feature>
<feature type="compositionally biased region" description="Basic residues" evidence="1">
    <location>
        <begin position="24"/>
        <end position="36"/>
    </location>
</feature>
<dbReference type="Proteomes" id="UP000823388">
    <property type="component" value="Chromosome 5K"/>
</dbReference>